<name>A0ABQ8PZP9_9AGAR</name>
<feature type="compositionally biased region" description="Low complexity" evidence="1">
    <location>
        <begin position="78"/>
        <end position="109"/>
    </location>
</feature>
<protein>
    <submittedName>
        <fullName evidence="3">Uncharacterized protein</fullName>
    </submittedName>
</protein>
<feature type="compositionally biased region" description="Gly residues" evidence="1">
    <location>
        <begin position="110"/>
        <end position="124"/>
    </location>
</feature>
<accession>A0ABQ8PZP9</accession>
<comment type="caution">
    <text evidence="3">The sequence shown here is derived from an EMBL/GenBank/DDBJ whole genome shotgun (WGS) entry which is preliminary data.</text>
</comment>
<feature type="signal peptide" evidence="2">
    <location>
        <begin position="1"/>
        <end position="22"/>
    </location>
</feature>
<keyword evidence="2" id="KW-0732">Signal</keyword>
<feature type="region of interest" description="Disordered" evidence="1">
    <location>
        <begin position="77"/>
        <end position="124"/>
    </location>
</feature>
<keyword evidence="4" id="KW-1185">Reference proteome</keyword>
<organism evidence="3 4">
    <name type="scientific">Lentinula boryana</name>
    <dbReference type="NCBI Taxonomy" id="40481"/>
    <lineage>
        <taxon>Eukaryota</taxon>
        <taxon>Fungi</taxon>
        <taxon>Dikarya</taxon>
        <taxon>Basidiomycota</taxon>
        <taxon>Agaricomycotina</taxon>
        <taxon>Agaricomycetes</taxon>
        <taxon>Agaricomycetidae</taxon>
        <taxon>Agaricales</taxon>
        <taxon>Marasmiineae</taxon>
        <taxon>Omphalotaceae</taxon>
        <taxon>Lentinula</taxon>
    </lineage>
</organism>
<evidence type="ECO:0000313" key="3">
    <source>
        <dbReference type="EMBL" id="KAJ3991930.1"/>
    </source>
</evidence>
<dbReference type="EMBL" id="MU790928">
    <property type="protein sequence ID" value="KAJ3991930.1"/>
    <property type="molecule type" value="Genomic_DNA"/>
</dbReference>
<feature type="chain" id="PRO_5046731975" evidence="2">
    <location>
        <begin position="23"/>
        <end position="124"/>
    </location>
</feature>
<evidence type="ECO:0000313" key="4">
    <source>
        <dbReference type="Proteomes" id="UP001163828"/>
    </source>
</evidence>
<dbReference type="Proteomes" id="UP001163828">
    <property type="component" value="Unassembled WGS sequence"/>
</dbReference>
<evidence type="ECO:0000256" key="1">
    <source>
        <dbReference type="SAM" id="MobiDB-lite"/>
    </source>
</evidence>
<reference evidence="3" key="1">
    <citation type="submission" date="2022-08" db="EMBL/GenBank/DDBJ databases">
        <authorList>
            <consortium name="DOE Joint Genome Institute"/>
            <person name="Min B."/>
            <person name="Riley R."/>
            <person name="Sierra-Patev S."/>
            <person name="Naranjo-Ortiz M."/>
            <person name="Looney B."/>
            <person name="Konkel Z."/>
            <person name="Slot J.C."/>
            <person name="Sakamoto Y."/>
            <person name="Steenwyk J.L."/>
            <person name="Rokas A."/>
            <person name="Carro J."/>
            <person name="Camarero S."/>
            <person name="Ferreira P."/>
            <person name="Molpeceres G."/>
            <person name="Ruiz-Duenas F.J."/>
            <person name="Serrano A."/>
            <person name="Henrissat B."/>
            <person name="Drula E."/>
            <person name="Hughes K.W."/>
            <person name="Mata J.L."/>
            <person name="Ishikawa N.K."/>
            <person name="Vargas-Isla R."/>
            <person name="Ushijima S."/>
            <person name="Smith C.A."/>
            <person name="Ahrendt S."/>
            <person name="Andreopoulos W."/>
            <person name="He G."/>
            <person name="Labutti K."/>
            <person name="Lipzen A."/>
            <person name="Ng V."/>
            <person name="Sandor L."/>
            <person name="Barry K."/>
            <person name="Martinez A.T."/>
            <person name="Xiao Y."/>
            <person name="Gibbons J.G."/>
            <person name="Terashima K."/>
            <person name="Hibbett D.S."/>
            <person name="Grigoriev I.V."/>
        </authorList>
    </citation>
    <scope>NUCLEOTIDE SEQUENCE</scope>
    <source>
        <strain evidence="3">TFB10827</strain>
    </source>
</reference>
<sequence>MKFFSSVSFFLLLLTGATTVNAVASTAEKACSHLHKVTLNVKVGASCKFWQSNGHAVDGTCQKRNGHHLFNRMTCVPGSSSTSGASSPSATSSAAVSSTDTSGASSTGSDGTGSDGTGSDGTSM</sequence>
<evidence type="ECO:0000256" key="2">
    <source>
        <dbReference type="SAM" id="SignalP"/>
    </source>
</evidence>
<proteinExistence type="predicted"/>
<gene>
    <name evidence="3" type="ORF">F5050DRAFT_1715693</name>
</gene>